<dbReference type="AlphaFoldDB" id="A0A543PUG9"/>
<dbReference type="EMBL" id="VFQF01000001">
    <property type="protein sequence ID" value="TQN47700.1"/>
    <property type="molecule type" value="Genomic_DNA"/>
</dbReference>
<evidence type="ECO:0000313" key="2">
    <source>
        <dbReference type="EMBL" id="TQN47700.1"/>
    </source>
</evidence>
<dbReference type="GO" id="GO:0004197">
    <property type="term" value="F:cysteine-type endopeptidase activity"/>
    <property type="evidence" value="ECO:0007669"/>
    <property type="project" value="InterPro"/>
</dbReference>
<dbReference type="Proteomes" id="UP000320085">
    <property type="component" value="Unassembled WGS sequence"/>
</dbReference>
<proteinExistence type="predicted"/>
<organism evidence="2 3">
    <name type="scientific">Humibacillus xanthopallidus</name>
    <dbReference type="NCBI Taxonomy" id="412689"/>
    <lineage>
        <taxon>Bacteria</taxon>
        <taxon>Bacillati</taxon>
        <taxon>Actinomycetota</taxon>
        <taxon>Actinomycetes</taxon>
        <taxon>Micrococcales</taxon>
        <taxon>Intrasporangiaceae</taxon>
        <taxon>Humibacillus</taxon>
    </lineage>
</organism>
<dbReference type="InterPro" id="IPR050452">
    <property type="entry name" value="Metacaspase"/>
</dbReference>
<evidence type="ECO:0000313" key="3">
    <source>
        <dbReference type="Proteomes" id="UP000320085"/>
    </source>
</evidence>
<reference evidence="2 3" key="1">
    <citation type="submission" date="2019-06" db="EMBL/GenBank/DDBJ databases">
        <title>Sequencing the genomes of 1000 actinobacteria strains.</title>
        <authorList>
            <person name="Klenk H.-P."/>
        </authorList>
    </citation>
    <scope>NUCLEOTIDE SEQUENCE [LARGE SCALE GENOMIC DNA]</scope>
    <source>
        <strain evidence="2 3">DSM 21776</strain>
    </source>
</reference>
<evidence type="ECO:0000259" key="1">
    <source>
        <dbReference type="Pfam" id="PF00656"/>
    </source>
</evidence>
<dbReference type="OrthoDB" id="8447555at2"/>
<name>A0A543PUG9_9MICO</name>
<accession>A0A543PUG9</accession>
<gene>
    <name evidence="2" type="ORF">FHX52_0809</name>
</gene>
<feature type="domain" description="Peptidase C14 caspase" evidence="1">
    <location>
        <begin position="17"/>
        <end position="273"/>
    </location>
</feature>
<dbReference type="SUPFAM" id="SSF52129">
    <property type="entry name" value="Caspase-like"/>
    <property type="match status" value="1"/>
</dbReference>
<dbReference type="InterPro" id="IPR029030">
    <property type="entry name" value="Caspase-like_dom_sf"/>
</dbReference>
<protein>
    <submittedName>
        <fullName evidence="2">Caspase domain-containing protein</fullName>
    </submittedName>
</protein>
<dbReference type="PANTHER" id="PTHR48104">
    <property type="entry name" value="METACASPASE-4"/>
    <property type="match status" value="1"/>
</dbReference>
<dbReference type="GO" id="GO:0005737">
    <property type="term" value="C:cytoplasm"/>
    <property type="evidence" value="ECO:0007669"/>
    <property type="project" value="TreeGrafter"/>
</dbReference>
<dbReference type="InterPro" id="IPR011600">
    <property type="entry name" value="Pept_C14_caspase"/>
</dbReference>
<dbReference type="Pfam" id="PF00656">
    <property type="entry name" value="Peptidase_C14"/>
    <property type="match status" value="1"/>
</dbReference>
<comment type="caution">
    <text evidence="2">The sequence shown here is derived from an EMBL/GenBank/DDBJ whole genome shotgun (WGS) entry which is preliminary data.</text>
</comment>
<dbReference type="GO" id="GO:0006508">
    <property type="term" value="P:proteolysis"/>
    <property type="evidence" value="ECO:0007669"/>
    <property type="project" value="InterPro"/>
</dbReference>
<dbReference type="Gene3D" id="3.40.50.1460">
    <property type="match status" value="1"/>
</dbReference>
<dbReference type="PANTHER" id="PTHR48104:SF30">
    <property type="entry name" value="METACASPASE-1"/>
    <property type="match status" value="1"/>
</dbReference>
<sequence>MPRGISLHIGLNSVSPKHYMGWSGDLVACENDARDMAALATSLGYGPNTLLLTQAATSRKVVAAITGAAKSMTSKDAFLLTYSGHGGQVTDTNGDEAHRDYGEIGGTADTKDETWCLYDRQLIDDELWALWAEFPAGSRIFVLSDSCHSGTIPREPNWDLLATVAAGGGIPRAAVPAGRAMPRAVADKVQKGRAATYARIQRAVPARETSGVTATVALVSGCQDNQTSLDGDRNGLFTENLLKVWDNGAFVGSLHDLRNQVAQQMPPYQSPNYYVVGRRNVSALRRPALRV</sequence>